<accession>A0A8S1KBX8</accession>
<dbReference type="AlphaFoldDB" id="A0A8S1KBX8"/>
<keyword evidence="2" id="KW-1185">Reference proteome</keyword>
<proteinExistence type="predicted"/>
<evidence type="ECO:0000313" key="2">
    <source>
        <dbReference type="Proteomes" id="UP000692954"/>
    </source>
</evidence>
<dbReference type="EMBL" id="CAJJDN010000005">
    <property type="protein sequence ID" value="CAD8050416.1"/>
    <property type="molecule type" value="Genomic_DNA"/>
</dbReference>
<reference evidence="1" key="1">
    <citation type="submission" date="2021-01" db="EMBL/GenBank/DDBJ databases">
        <authorList>
            <consortium name="Genoscope - CEA"/>
            <person name="William W."/>
        </authorList>
    </citation>
    <scope>NUCLEOTIDE SEQUENCE</scope>
</reference>
<organism evidence="1 2">
    <name type="scientific">Paramecium sonneborni</name>
    <dbReference type="NCBI Taxonomy" id="65129"/>
    <lineage>
        <taxon>Eukaryota</taxon>
        <taxon>Sar</taxon>
        <taxon>Alveolata</taxon>
        <taxon>Ciliophora</taxon>
        <taxon>Intramacronucleata</taxon>
        <taxon>Oligohymenophorea</taxon>
        <taxon>Peniculida</taxon>
        <taxon>Parameciidae</taxon>
        <taxon>Paramecium</taxon>
    </lineage>
</organism>
<gene>
    <name evidence="1" type="ORF">PSON_ATCC_30995.1.T0050004</name>
</gene>
<name>A0A8S1KBX8_9CILI</name>
<comment type="caution">
    <text evidence="1">The sequence shown here is derived from an EMBL/GenBank/DDBJ whole genome shotgun (WGS) entry which is preliminary data.</text>
</comment>
<dbReference type="Proteomes" id="UP000692954">
    <property type="component" value="Unassembled WGS sequence"/>
</dbReference>
<protein>
    <submittedName>
        <fullName evidence="1">Uncharacterized protein</fullName>
    </submittedName>
</protein>
<sequence>MENNVLSAKHTIFLYNLLYYLPKYMNLENRSQNQFQGRIYEKFAEETKYLVDQWRNEIDLSKNTKINGMYF</sequence>
<evidence type="ECO:0000313" key="1">
    <source>
        <dbReference type="EMBL" id="CAD8050416.1"/>
    </source>
</evidence>